<organism evidence="8 9">
    <name type="scientific">Erpetoichthys calabaricus</name>
    <name type="common">Rope fish</name>
    <name type="synonym">Calamoichthys calabaricus</name>
    <dbReference type="NCBI Taxonomy" id="27687"/>
    <lineage>
        <taxon>Eukaryota</taxon>
        <taxon>Metazoa</taxon>
        <taxon>Chordata</taxon>
        <taxon>Craniata</taxon>
        <taxon>Vertebrata</taxon>
        <taxon>Euteleostomi</taxon>
        <taxon>Actinopterygii</taxon>
        <taxon>Polypteriformes</taxon>
        <taxon>Polypteridae</taxon>
        <taxon>Erpetoichthys</taxon>
    </lineage>
</organism>
<dbReference type="CDD" id="cd00201">
    <property type="entry name" value="WW"/>
    <property type="match status" value="1"/>
</dbReference>
<comment type="subcellular location">
    <subcellularLocation>
        <location evidence="1">Cytoplasm</location>
    </subcellularLocation>
</comment>
<dbReference type="PROSITE" id="PS50020">
    <property type="entry name" value="WW_DOMAIN_2"/>
    <property type="match status" value="1"/>
</dbReference>
<feature type="compositionally biased region" description="Low complexity" evidence="6">
    <location>
        <begin position="241"/>
        <end position="255"/>
    </location>
</feature>
<evidence type="ECO:0000256" key="6">
    <source>
        <dbReference type="SAM" id="MobiDB-lite"/>
    </source>
</evidence>
<sequence length="1065" mass="122310">MWLARDGIMARLPKEWKPCQDVSGEIYYFNFSTGQSTWDHPCDEQYRNLVIKERAKLQVRGQGQQKKEKKKKKEKKEPTVSTLLAPVHVPPGALSPLRASVEPFIAGGNGAMLEPLRTSGRMSSLYSGEQQVATSGPGNSLLRIGHGEKVSLSLPGFDEEEDKDTDQESLLSTGRLLQNLHVDVTSLGCGFEYEDSESVDKVPHTVPLEEPTEPELQDLVASEDEGGGSIREGSVDGTFHSSPSSGSRASTPTPALEEAKEACGAKETLGVQKGRLIEMDETGAADTRGEEQCDLQEPDSHEGTKKKGMWEADKERQKRAEAAERRLRESLQQGEEEAVSEKLSREKEDRLRNLKEQLEKEFETKEKELREESHEKLEQLKAKMKAEAEEMEQNLRQQHQEELKKVQFDLDADFDAQKAELLEKHEKEMEEERSHLNTQWEHKLEEMRSSLDKERKEALTKLEKQHSEELQELRNTMEESHKKEISNLQKQLSEEQSSERDQADVLETQRRVQQVSEYEKTLTDLLQEKRLEVEREHEAKLEQLREEHRAALEHIREEHQEEEQKQRASLLAILLEERERLLANQSQEMNELRTELERQLQEMRQAYDAKEAHLQDLEDQLDLKARELNTKSGQLQCQEELLRKKMKELNEEEEQFAKEDQKNKHEKIDALQDTIRSACVEVDRLQEKKISLESEVELLQDRKQRLHDRVRELEKLVDRKQESLRAIGQPDQPVTGQEEEALRADDLKAGTEEQSPPQNLDDVRHYVSSQGVSLQKARQFLDRQTSSLRRRQEVLRLATRQENDDPLESDGSLQDFRSHLKQELNRVSEMKAAMQKSQMLLLRKEERLSQLESSLHEEISDEDSTRGKEDKKVTFDLSDTDLSSVDSEDLPLAPEPLESPSSKKVHYLNLSLQRISQELNKVLGALGSMGQHQSTLFSRPEHPPRSFVAAAATAPNVDQMLADKWIKYFPGGIPEMPSAVSPFASTIGYQPASERLRRMRMTLPKNNSAEQQQRLQSLIRSNKKWLETFKKDPKVPLLTRSVPTPGSGLLQLGLDENNQIKVYRY</sequence>
<feature type="compositionally biased region" description="Basic and acidic residues" evidence="6">
    <location>
        <begin position="497"/>
        <end position="510"/>
    </location>
</feature>
<feature type="compositionally biased region" description="Basic and acidic residues" evidence="6">
    <location>
        <begin position="298"/>
        <end position="329"/>
    </location>
</feature>
<proteinExistence type="predicted"/>
<dbReference type="InterPro" id="IPR001202">
    <property type="entry name" value="WW_dom"/>
</dbReference>
<accession>A0A8C4SS61</accession>
<dbReference type="GO" id="GO:0005737">
    <property type="term" value="C:cytoplasm"/>
    <property type="evidence" value="ECO:0007669"/>
    <property type="project" value="UniProtKB-SubCell"/>
</dbReference>
<feature type="compositionally biased region" description="Basic and acidic residues" evidence="6">
    <location>
        <begin position="853"/>
        <end position="874"/>
    </location>
</feature>
<dbReference type="Proteomes" id="UP000694620">
    <property type="component" value="Unassembled WGS sequence"/>
</dbReference>
<dbReference type="Pfam" id="PF00397">
    <property type="entry name" value="WW"/>
    <property type="match status" value="1"/>
</dbReference>
<evidence type="ECO:0000256" key="3">
    <source>
        <dbReference type="ARBA" id="ARBA00022553"/>
    </source>
</evidence>
<dbReference type="GO" id="GO:0005813">
    <property type="term" value="C:centrosome"/>
    <property type="evidence" value="ECO:0007669"/>
    <property type="project" value="TreeGrafter"/>
</dbReference>
<dbReference type="PANTHER" id="PTHR18902">
    <property type="entry name" value="NUCLEAR MITOTIC APPARATUS PROTEIN 1-RELATED"/>
    <property type="match status" value="1"/>
</dbReference>
<feature type="coiled-coil region" evidence="5">
    <location>
        <begin position="534"/>
        <end position="723"/>
    </location>
</feature>
<dbReference type="Ensembl" id="ENSECRT00000021747.1">
    <property type="protein sequence ID" value="ENSECRP00000021283.1"/>
    <property type="gene ID" value="ENSECRG00000014342.1"/>
</dbReference>
<feature type="compositionally biased region" description="Basic and acidic residues" evidence="6">
    <location>
        <begin position="339"/>
        <end position="349"/>
    </location>
</feature>
<evidence type="ECO:0000256" key="5">
    <source>
        <dbReference type="SAM" id="Coils"/>
    </source>
</evidence>
<keyword evidence="3" id="KW-0597">Phosphoprotein</keyword>
<feature type="region of interest" description="Disordered" evidence="6">
    <location>
        <begin position="283"/>
        <end position="349"/>
    </location>
</feature>
<keyword evidence="4 5" id="KW-0175">Coiled coil</keyword>
<dbReference type="GeneTree" id="ENSGT00940000168481"/>
<dbReference type="GO" id="GO:0060271">
    <property type="term" value="P:cilium assembly"/>
    <property type="evidence" value="ECO:0007669"/>
    <property type="project" value="TreeGrafter"/>
</dbReference>
<evidence type="ECO:0000256" key="2">
    <source>
        <dbReference type="ARBA" id="ARBA00022490"/>
    </source>
</evidence>
<name>A0A8C4SS61_ERPCA</name>
<keyword evidence="9" id="KW-1185">Reference proteome</keyword>
<dbReference type="InterPro" id="IPR036020">
    <property type="entry name" value="WW_dom_sf"/>
</dbReference>
<feature type="region of interest" description="Disordered" evidence="6">
    <location>
        <begin position="58"/>
        <end position="79"/>
    </location>
</feature>
<feature type="compositionally biased region" description="Basic and acidic residues" evidence="6">
    <location>
        <begin position="426"/>
        <end position="485"/>
    </location>
</feature>
<dbReference type="PROSITE" id="PS01159">
    <property type="entry name" value="WW_DOMAIN_1"/>
    <property type="match status" value="1"/>
</dbReference>
<evidence type="ECO:0000313" key="9">
    <source>
        <dbReference type="Proteomes" id="UP000694620"/>
    </source>
</evidence>
<evidence type="ECO:0000256" key="4">
    <source>
        <dbReference type="ARBA" id="ARBA00023054"/>
    </source>
</evidence>
<dbReference type="SMART" id="SM00456">
    <property type="entry name" value="WW"/>
    <property type="match status" value="1"/>
</dbReference>
<reference evidence="8" key="2">
    <citation type="submission" date="2025-09" db="UniProtKB">
        <authorList>
            <consortium name="Ensembl"/>
        </authorList>
    </citation>
    <scope>IDENTIFICATION</scope>
</reference>
<dbReference type="GO" id="GO:0005814">
    <property type="term" value="C:centriole"/>
    <property type="evidence" value="ECO:0007669"/>
    <property type="project" value="TreeGrafter"/>
</dbReference>
<feature type="domain" description="WW" evidence="7">
    <location>
        <begin position="10"/>
        <end position="43"/>
    </location>
</feature>
<dbReference type="SUPFAM" id="SSF51045">
    <property type="entry name" value="WW domain"/>
    <property type="match status" value="1"/>
</dbReference>
<feature type="region of interest" description="Disordered" evidence="6">
    <location>
        <begin position="853"/>
        <end position="901"/>
    </location>
</feature>
<evidence type="ECO:0000259" key="7">
    <source>
        <dbReference type="PROSITE" id="PS50020"/>
    </source>
</evidence>
<evidence type="ECO:0000256" key="1">
    <source>
        <dbReference type="ARBA" id="ARBA00004496"/>
    </source>
</evidence>
<reference evidence="8" key="1">
    <citation type="submission" date="2025-08" db="UniProtKB">
        <authorList>
            <consortium name="Ensembl"/>
        </authorList>
    </citation>
    <scope>IDENTIFICATION</scope>
</reference>
<feature type="region of interest" description="Disordered" evidence="6">
    <location>
        <begin position="426"/>
        <end position="513"/>
    </location>
</feature>
<dbReference type="GO" id="GO:0097539">
    <property type="term" value="C:ciliary transition fiber"/>
    <property type="evidence" value="ECO:0007669"/>
    <property type="project" value="TreeGrafter"/>
</dbReference>
<feature type="region of interest" description="Disordered" evidence="6">
    <location>
        <begin position="195"/>
        <end position="267"/>
    </location>
</feature>
<dbReference type="AlphaFoldDB" id="A0A8C4SS61"/>
<keyword evidence="2" id="KW-0963">Cytoplasm</keyword>
<feature type="compositionally biased region" description="Acidic residues" evidence="6">
    <location>
        <begin position="210"/>
        <end position="226"/>
    </location>
</feature>
<protein>
    <recommendedName>
        <fullName evidence="7">WW domain-containing protein</fullName>
    </recommendedName>
</protein>
<feature type="compositionally biased region" description="Low complexity" evidence="6">
    <location>
        <begin position="876"/>
        <end position="901"/>
    </location>
</feature>
<dbReference type="PANTHER" id="PTHR18902:SF27">
    <property type="entry name" value="CENTROSOMAL PROTEIN OF 164 KDA"/>
    <property type="match status" value="1"/>
</dbReference>
<feature type="compositionally biased region" description="Polar residues" evidence="6">
    <location>
        <begin position="486"/>
        <end position="495"/>
    </location>
</feature>
<evidence type="ECO:0000313" key="8">
    <source>
        <dbReference type="Ensembl" id="ENSECRP00000021283.1"/>
    </source>
</evidence>
<dbReference type="Gene3D" id="3.30.1470.10">
    <property type="entry name" value="Photosystem I PsaD, reaction center subunit II"/>
    <property type="match status" value="1"/>
</dbReference>
<dbReference type="InterPro" id="IPR051841">
    <property type="entry name" value="MT-Golgi_org_protein"/>
</dbReference>